<evidence type="ECO:0000256" key="7">
    <source>
        <dbReference type="ARBA" id="ARBA00023180"/>
    </source>
</evidence>
<evidence type="ECO:0000256" key="10">
    <source>
        <dbReference type="SAM" id="MobiDB-lite"/>
    </source>
</evidence>
<evidence type="ECO:0000256" key="11">
    <source>
        <dbReference type="SAM" id="Phobius"/>
    </source>
</evidence>
<keyword evidence="7" id="KW-0325">Glycoprotein</keyword>
<evidence type="ECO:0000256" key="8">
    <source>
        <dbReference type="ARBA" id="ARBA00023295"/>
    </source>
</evidence>
<keyword evidence="8 9" id="KW-0326">Glycosidase</keyword>
<reference evidence="15 16" key="1">
    <citation type="submission" date="2017-09" db="EMBL/GenBank/DDBJ databases">
        <authorList>
            <consortium name="International Durum Wheat Genome Sequencing Consortium (IDWGSC)"/>
            <person name="Milanesi L."/>
        </authorList>
    </citation>
    <scope>NUCLEOTIDE SEQUENCE [LARGE SCALE GENOMIC DNA]</scope>
    <source>
        <strain evidence="16">cv. Svevo</strain>
    </source>
</reference>
<dbReference type="Pfam" id="PF08244">
    <property type="entry name" value="Glyco_hydro_32C"/>
    <property type="match status" value="1"/>
</dbReference>
<feature type="transmembrane region" description="Helical" evidence="11">
    <location>
        <begin position="46"/>
        <end position="69"/>
    </location>
</feature>
<feature type="region of interest" description="Disordered" evidence="10">
    <location>
        <begin position="85"/>
        <end position="104"/>
    </location>
</feature>
<keyword evidence="4" id="KW-0732">Signal</keyword>
<evidence type="ECO:0000256" key="4">
    <source>
        <dbReference type="ARBA" id="ARBA00022729"/>
    </source>
</evidence>
<dbReference type="PANTHER" id="PTHR31953">
    <property type="entry name" value="BETA-FRUCTOFURANOSIDASE, INSOLUBLE ISOENZYME CWINV1-RELATED"/>
    <property type="match status" value="1"/>
</dbReference>
<dbReference type="InterPro" id="IPR001362">
    <property type="entry name" value="Glyco_hydro_32"/>
</dbReference>
<evidence type="ECO:0000259" key="12">
    <source>
        <dbReference type="Pfam" id="PF00251"/>
    </source>
</evidence>
<name>A0A9R0W626_TRITD</name>
<evidence type="ECO:0008006" key="17">
    <source>
        <dbReference type="Google" id="ProtNLM"/>
    </source>
</evidence>
<evidence type="ECO:0000256" key="9">
    <source>
        <dbReference type="RuleBase" id="RU362110"/>
    </source>
</evidence>
<evidence type="ECO:0000256" key="5">
    <source>
        <dbReference type="ARBA" id="ARBA00022801"/>
    </source>
</evidence>
<feature type="domain" description="Glycosyl hydrolase family 32 N-terminal" evidence="12">
    <location>
        <begin position="137"/>
        <end position="403"/>
    </location>
</feature>
<keyword evidence="16" id="KW-1185">Reference proteome</keyword>
<dbReference type="InterPro" id="IPR021792">
    <property type="entry name" value="Beta-fructofuranosidase_N"/>
</dbReference>
<evidence type="ECO:0000259" key="13">
    <source>
        <dbReference type="Pfam" id="PF08244"/>
    </source>
</evidence>
<organism evidence="15 16">
    <name type="scientific">Triticum turgidum subsp. durum</name>
    <name type="common">Durum wheat</name>
    <name type="synonym">Triticum durum</name>
    <dbReference type="NCBI Taxonomy" id="4567"/>
    <lineage>
        <taxon>Eukaryota</taxon>
        <taxon>Viridiplantae</taxon>
        <taxon>Streptophyta</taxon>
        <taxon>Embryophyta</taxon>
        <taxon>Tracheophyta</taxon>
        <taxon>Spermatophyta</taxon>
        <taxon>Magnoliopsida</taxon>
        <taxon>Liliopsida</taxon>
        <taxon>Poales</taxon>
        <taxon>Poaceae</taxon>
        <taxon>BOP clade</taxon>
        <taxon>Pooideae</taxon>
        <taxon>Triticodae</taxon>
        <taxon>Triticeae</taxon>
        <taxon>Triticinae</taxon>
        <taxon>Triticum</taxon>
    </lineage>
</organism>
<dbReference type="Gramene" id="TRITD4Av1G261480.3">
    <property type="protein sequence ID" value="TRITD4Av1G261480.3"/>
    <property type="gene ID" value="TRITD4Av1G261480"/>
</dbReference>
<dbReference type="Gene3D" id="2.115.10.20">
    <property type="entry name" value="Glycosyl hydrolase domain, family 43"/>
    <property type="match status" value="1"/>
</dbReference>
<dbReference type="SMART" id="SM00640">
    <property type="entry name" value="Glyco_32"/>
    <property type="match status" value="1"/>
</dbReference>
<feature type="domain" description="Beta-fructofuranosidase N-terminal" evidence="14">
    <location>
        <begin position="20"/>
        <end position="119"/>
    </location>
</feature>
<evidence type="ECO:0000256" key="1">
    <source>
        <dbReference type="ARBA" id="ARBA00004116"/>
    </source>
</evidence>
<dbReference type="InterPro" id="IPR013320">
    <property type="entry name" value="ConA-like_dom_sf"/>
</dbReference>
<dbReference type="EMBL" id="LT934117">
    <property type="protein sequence ID" value="VAI00051.1"/>
    <property type="molecule type" value="Genomic_DNA"/>
</dbReference>
<dbReference type="GO" id="GO:0004564">
    <property type="term" value="F:beta-fructofuranosidase activity"/>
    <property type="evidence" value="ECO:0007669"/>
    <property type="project" value="InterPro"/>
</dbReference>
<evidence type="ECO:0000256" key="2">
    <source>
        <dbReference type="ARBA" id="ARBA00009902"/>
    </source>
</evidence>
<dbReference type="InterPro" id="IPR013148">
    <property type="entry name" value="Glyco_hydro_32_N"/>
</dbReference>
<keyword evidence="3" id="KW-0926">Vacuole</keyword>
<evidence type="ECO:0000313" key="16">
    <source>
        <dbReference type="Proteomes" id="UP000324705"/>
    </source>
</evidence>
<dbReference type="InterPro" id="IPR023296">
    <property type="entry name" value="Glyco_hydro_beta-prop_sf"/>
</dbReference>
<keyword evidence="11" id="KW-0812">Transmembrane</keyword>
<keyword evidence="6" id="KW-1015">Disulfide bond</keyword>
<dbReference type="Pfam" id="PF11837">
    <property type="entry name" value="INV_N"/>
    <property type="match status" value="1"/>
</dbReference>
<evidence type="ECO:0000313" key="15">
    <source>
        <dbReference type="EMBL" id="VAI00051.1"/>
    </source>
</evidence>
<dbReference type="GO" id="GO:0005773">
    <property type="term" value="C:vacuole"/>
    <property type="evidence" value="ECO:0007669"/>
    <property type="project" value="UniProtKB-SubCell"/>
</dbReference>
<dbReference type="Gene3D" id="2.60.120.560">
    <property type="entry name" value="Exo-inulinase, domain 1"/>
    <property type="match status" value="1"/>
</dbReference>
<proteinExistence type="inferred from homology"/>
<sequence length="616" mass="67074">MDSSRVILIPGTPPLPYAAYEQLPSSSADAKGQEEQRAGGGLRWRACAAVLAVSAVVALVVAAAVFGAGGAGRDAVAASVPATPATEFPRSRGKEHGVSEKTSGAYSANGGFPWSNAMLQWQRTGYHFQPDKYYQNGILPDQWYDIKGVLTGSITVLPDGKVVLLYTGNTETFAQVTCLAEPADPSDPLLREWVKHPANPVVFPPPGIGMKDFRDPTTAWFDESDGTWRTIIGSKNDSDHSGIVFSYKTKDFVSYELMPGYMYRGPKGTGEYECIDLYAVGGGRKASDMYNSTAEDVLYVLKESSDDDRHDWYSLGRFDAAANKWTPIDTELELGVGLRYDWGKYYASKSFYDPVKQRRVVWAYVGETDSERADITKGWANLQSIPRTVELDEKTRTNLIQWPVEELDTLRINTTDLSGITVGAGSVVPLHLHQTAQLDIEATFRIDASAIEALNEADVSYNCTTSSGAATRGALGPFGLLVLANRALTEQTGVYFYVSKGLDGGLRTHFCHDELRSSHASDVVKRVVGSTVPVLDGEDFSVRVLVDHSIVQSFAMGGRLTATSRAYPTEAIYAAAGVYMFNNATGTSVTAEKLVVHDMDSSYNHIYTDDDLVVVN</sequence>
<comment type="similarity">
    <text evidence="2 9">Belongs to the glycosyl hydrolase 32 family.</text>
</comment>
<dbReference type="CDD" id="cd18624">
    <property type="entry name" value="GH32_Fruct1-like"/>
    <property type="match status" value="1"/>
</dbReference>
<dbReference type="AlphaFoldDB" id="A0A9R0W626"/>
<dbReference type="Pfam" id="PF00251">
    <property type="entry name" value="Glyco_hydro_32N"/>
    <property type="match status" value="1"/>
</dbReference>
<dbReference type="Proteomes" id="UP000324705">
    <property type="component" value="Chromosome 4A"/>
</dbReference>
<protein>
    <recommendedName>
        <fullName evidence="17">Sucrose:fructan 6-fructosyltransferase</fullName>
    </recommendedName>
</protein>
<dbReference type="SUPFAM" id="SSF49899">
    <property type="entry name" value="Concanavalin A-like lectins/glucanases"/>
    <property type="match status" value="1"/>
</dbReference>
<feature type="domain" description="Glycosyl hydrolase family 32 C-terminal" evidence="13">
    <location>
        <begin position="406"/>
        <end position="597"/>
    </location>
</feature>
<dbReference type="InterPro" id="IPR013189">
    <property type="entry name" value="Glyco_hydro_32_C"/>
</dbReference>
<keyword evidence="5 9" id="KW-0378">Hydrolase</keyword>
<dbReference type="GO" id="GO:0005975">
    <property type="term" value="P:carbohydrate metabolic process"/>
    <property type="evidence" value="ECO:0007669"/>
    <property type="project" value="InterPro"/>
</dbReference>
<keyword evidence="11" id="KW-0472">Membrane</keyword>
<comment type="subcellular location">
    <subcellularLocation>
        <location evidence="1">Vacuole</location>
    </subcellularLocation>
</comment>
<accession>A0A9R0W626</accession>
<gene>
    <name evidence="15" type="ORF">TRITD_4Av1G261480</name>
</gene>
<evidence type="ECO:0000256" key="6">
    <source>
        <dbReference type="ARBA" id="ARBA00023157"/>
    </source>
</evidence>
<dbReference type="InterPro" id="IPR050551">
    <property type="entry name" value="Fructan_Metab_Enzymes"/>
</dbReference>
<feature type="compositionally biased region" description="Basic and acidic residues" evidence="10">
    <location>
        <begin position="89"/>
        <end position="99"/>
    </location>
</feature>
<dbReference type="SUPFAM" id="SSF75005">
    <property type="entry name" value="Arabinanase/levansucrase/invertase"/>
    <property type="match status" value="1"/>
</dbReference>
<evidence type="ECO:0000256" key="3">
    <source>
        <dbReference type="ARBA" id="ARBA00022554"/>
    </source>
</evidence>
<keyword evidence="11" id="KW-1133">Transmembrane helix</keyword>
<evidence type="ECO:0000259" key="14">
    <source>
        <dbReference type="Pfam" id="PF11837"/>
    </source>
</evidence>